<dbReference type="InterPro" id="IPR045339">
    <property type="entry name" value="DUF6534"/>
</dbReference>
<dbReference type="Proteomes" id="UP000308197">
    <property type="component" value="Unassembled WGS sequence"/>
</dbReference>
<keyword evidence="1" id="KW-0812">Transmembrane</keyword>
<name>A0A5C3PZK3_9APHY</name>
<feature type="transmembrane region" description="Helical" evidence="1">
    <location>
        <begin position="135"/>
        <end position="161"/>
    </location>
</feature>
<dbReference type="AlphaFoldDB" id="A0A5C3PZK3"/>
<gene>
    <name evidence="3" type="ORF">K466DRAFT_310372</name>
</gene>
<evidence type="ECO:0000259" key="2">
    <source>
        <dbReference type="Pfam" id="PF20152"/>
    </source>
</evidence>
<dbReference type="EMBL" id="ML211017">
    <property type="protein sequence ID" value="TFK91583.1"/>
    <property type="molecule type" value="Genomic_DNA"/>
</dbReference>
<dbReference type="PANTHER" id="PTHR40465:SF1">
    <property type="entry name" value="DUF6534 DOMAIN-CONTAINING PROTEIN"/>
    <property type="match status" value="1"/>
</dbReference>
<feature type="domain" description="DUF6534" evidence="2">
    <location>
        <begin position="181"/>
        <end position="267"/>
    </location>
</feature>
<evidence type="ECO:0000313" key="4">
    <source>
        <dbReference type="Proteomes" id="UP000308197"/>
    </source>
</evidence>
<feature type="transmembrane region" description="Helical" evidence="1">
    <location>
        <begin position="173"/>
        <end position="196"/>
    </location>
</feature>
<dbReference type="Pfam" id="PF20152">
    <property type="entry name" value="DUF6534"/>
    <property type="match status" value="1"/>
</dbReference>
<dbReference type="InParanoid" id="A0A5C3PZK3"/>
<dbReference type="PANTHER" id="PTHR40465">
    <property type="entry name" value="CHROMOSOME 1, WHOLE GENOME SHOTGUN SEQUENCE"/>
    <property type="match status" value="1"/>
</dbReference>
<feature type="transmembrane region" description="Helical" evidence="1">
    <location>
        <begin position="100"/>
        <end position="123"/>
    </location>
</feature>
<evidence type="ECO:0000256" key="1">
    <source>
        <dbReference type="SAM" id="Phobius"/>
    </source>
</evidence>
<dbReference type="STRING" id="1314778.A0A5C3PZK3"/>
<protein>
    <recommendedName>
        <fullName evidence="2">DUF6534 domain-containing protein</fullName>
    </recommendedName>
</protein>
<feature type="transmembrane region" description="Helical" evidence="1">
    <location>
        <begin position="59"/>
        <end position="80"/>
    </location>
</feature>
<reference evidence="3 4" key="1">
    <citation type="journal article" date="2019" name="Nat. Ecol. Evol.">
        <title>Megaphylogeny resolves global patterns of mushroom evolution.</title>
        <authorList>
            <person name="Varga T."/>
            <person name="Krizsan K."/>
            <person name="Foldi C."/>
            <person name="Dima B."/>
            <person name="Sanchez-Garcia M."/>
            <person name="Sanchez-Ramirez S."/>
            <person name="Szollosi G.J."/>
            <person name="Szarkandi J.G."/>
            <person name="Papp V."/>
            <person name="Albert L."/>
            <person name="Andreopoulos W."/>
            <person name="Angelini C."/>
            <person name="Antonin V."/>
            <person name="Barry K.W."/>
            <person name="Bougher N.L."/>
            <person name="Buchanan P."/>
            <person name="Buyck B."/>
            <person name="Bense V."/>
            <person name="Catcheside P."/>
            <person name="Chovatia M."/>
            <person name="Cooper J."/>
            <person name="Damon W."/>
            <person name="Desjardin D."/>
            <person name="Finy P."/>
            <person name="Geml J."/>
            <person name="Haridas S."/>
            <person name="Hughes K."/>
            <person name="Justo A."/>
            <person name="Karasinski D."/>
            <person name="Kautmanova I."/>
            <person name="Kiss B."/>
            <person name="Kocsube S."/>
            <person name="Kotiranta H."/>
            <person name="LaButti K.M."/>
            <person name="Lechner B.E."/>
            <person name="Liimatainen K."/>
            <person name="Lipzen A."/>
            <person name="Lukacs Z."/>
            <person name="Mihaltcheva S."/>
            <person name="Morgado L.N."/>
            <person name="Niskanen T."/>
            <person name="Noordeloos M.E."/>
            <person name="Ohm R.A."/>
            <person name="Ortiz-Santana B."/>
            <person name="Ovrebo C."/>
            <person name="Racz N."/>
            <person name="Riley R."/>
            <person name="Savchenko A."/>
            <person name="Shiryaev A."/>
            <person name="Soop K."/>
            <person name="Spirin V."/>
            <person name="Szebenyi C."/>
            <person name="Tomsovsky M."/>
            <person name="Tulloss R.E."/>
            <person name="Uehling J."/>
            <person name="Grigoriev I.V."/>
            <person name="Vagvolgyi C."/>
            <person name="Papp T."/>
            <person name="Martin F.M."/>
            <person name="Miettinen O."/>
            <person name="Hibbett D.S."/>
            <person name="Nagy L.G."/>
        </authorList>
    </citation>
    <scope>NUCLEOTIDE SEQUENCE [LARGE SCALE GENOMIC DNA]</scope>
    <source>
        <strain evidence="3 4">HHB13444</strain>
    </source>
</reference>
<keyword evidence="1" id="KW-1133">Transmembrane helix</keyword>
<organism evidence="3 4">
    <name type="scientific">Polyporus arcularius HHB13444</name>
    <dbReference type="NCBI Taxonomy" id="1314778"/>
    <lineage>
        <taxon>Eukaryota</taxon>
        <taxon>Fungi</taxon>
        <taxon>Dikarya</taxon>
        <taxon>Basidiomycota</taxon>
        <taxon>Agaricomycotina</taxon>
        <taxon>Agaricomycetes</taxon>
        <taxon>Polyporales</taxon>
        <taxon>Polyporaceae</taxon>
        <taxon>Polyporus</taxon>
    </lineage>
</organism>
<accession>A0A5C3PZK3</accession>
<feature type="transmembrane region" description="Helical" evidence="1">
    <location>
        <begin position="208"/>
        <end position="227"/>
    </location>
</feature>
<evidence type="ECO:0000313" key="3">
    <source>
        <dbReference type="EMBL" id="TFK91583.1"/>
    </source>
</evidence>
<proteinExistence type="predicted"/>
<feature type="transmembrane region" description="Helical" evidence="1">
    <location>
        <begin position="233"/>
        <end position="256"/>
    </location>
</feature>
<keyword evidence="1" id="KW-0472">Membrane</keyword>
<sequence>MYASTSDYHDKLLVARTSSPSLDETYGAYLLGTFVATVLYGISVHQLYRYFRQFSTDTVFIRCLVYLVMILETVHTALNMHTSYYYLVTNYFDPAVLRTGIWSLIYAPILIGLVTLISQLFFARRGFLIGSTYRTLTAVAMIFYLVELGFSIAAIYVGATISSISDLATVTHLVAASFGGAVVGDAFLAGVLIYVIRHSRRNLKRCGGMFELLSIYGINTGLVHGFLNVAALVFALALPSALIHSAINLIATRVYANTLLAVLNSRQLTVGSGIHITNGTSGYGMNIISRANRLAAQERWNVPQAPKASAPEMIDITVTTEVEGDMSAKDLMRSESCVDIEE</sequence>
<feature type="transmembrane region" description="Helical" evidence="1">
    <location>
        <begin position="26"/>
        <end position="47"/>
    </location>
</feature>
<keyword evidence="4" id="KW-1185">Reference proteome</keyword>